<feature type="compositionally biased region" description="Gly residues" evidence="16">
    <location>
        <begin position="707"/>
        <end position="722"/>
    </location>
</feature>
<keyword evidence="7" id="KW-0963">Cytoplasm</keyword>
<dbReference type="GO" id="GO:0005634">
    <property type="term" value="C:nucleus"/>
    <property type="evidence" value="ECO:0007669"/>
    <property type="project" value="UniProtKB-SubCell"/>
</dbReference>
<dbReference type="GO" id="GO:0005737">
    <property type="term" value="C:cytoplasm"/>
    <property type="evidence" value="ECO:0007669"/>
    <property type="project" value="UniProtKB-SubCell"/>
</dbReference>
<keyword evidence="11" id="KW-0832">Ubl conjugation</keyword>
<feature type="compositionally biased region" description="Low complexity" evidence="16">
    <location>
        <begin position="742"/>
        <end position="752"/>
    </location>
</feature>
<feature type="compositionally biased region" description="Acidic residues" evidence="16">
    <location>
        <begin position="414"/>
        <end position="424"/>
    </location>
</feature>
<name>A0A6A6GJ55_9PEZI</name>
<evidence type="ECO:0000256" key="4">
    <source>
        <dbReference type="ARBA" id="ARBA00005491"/>
    </source>
</evidence>
<reference evidence="19" key="1">
    <citation type="journal article" date="2020" name="Stud. Mycol.">
        <title>101 Dothideomycetes genomes: A test case for predicting lifestyles and emergence of pathogens.</title>
        <authorList>
            <person name="Haridas S."/>
            <person name="Albert R."/>
            <person name="Binder M."/>
            <person name="Bloem J."/>
            <person name="LaButti K."/>
            <person name="Salamov A."/>
            <person name="Andreopoulos B."/>
            <person name="Baker S."/>
            <person name="Barry K."/>
            <person name="Bills G."/>
            <person name="Bluhm B."/>
            <person name="Cannon C."/>
            <person name="Castanera R."/>
            <person name="Culley D."/>
            <person name="Daum C."/>
            <person name="Ezra D."/>
            <person name="Gonzalez J."/>
            <person name="Henrissat B."/>
            <person name="Kuo A."/>
            <person name="Liang C."/>
            <person name="Lipzen A."/>
            <person name="Lutzoni F."/>
            <person name="Magnuson J."/>
            <person name="Mondo S."/>
            <person name="Nolan M."/>
            <person name="Ohm R."/>
            <person name="Pangilinan J."/>
            <person name="Park H.-J."/>
            <person name="Ramirez L."/>
            <person name="Alfaro M."/>
            <person name="Sun H."/>
            <person name="Tritt A."/>
            <person name="Yoshinaga Y."/>
            <person name="Zwiers L.-H."/>
            <person name="Turgeon B."/>
            <person name="Goodwin S."/>
            <person name="Spatafora J."/>
            <person name="Crous P."/>
            <person name="Grigoriev I."/>
        </authorList>
    </citation>
    <scope>NUCLEOTIDE SEQUENCE [LARGE SCALE GENOMIC DNA]</scope>
    <source>
        <strain evidence="19">CECT 20119</strain>
    </source>
</reference>
<feature type="compositionally biased region" description="Polar residues" evidence="16">
    <location>
        <begin position="583"/>
        <end position="614"/>
    </location>
</feature>
<evidence type="ECO:0000256" key="15">
    <source>
        <dbReference type="ARBA" id="ARBA00023242"/>
    </source>
</evidence>
<keyword evidence="15" id="KW-0539">Nucleus</keyword>
<feature type="compositionally biased region" description="Low complexity" evidence="16">
    <location>
        <begin position="285"/>
        <end position="307"/>
    </location>
</feature>
<feature type="compositionally biased region" description="Low complexity" evidence="16">
    <location>
        <begin position="778"/>
        <end position="798"/>
    </location>
</feature>
<protein>
    <recommendedName>
        <fullName evidence="5">RNA polymerase II degradation factor 1</fullName>
    </recommendedName>
</protein>
<feature type="region of interest" description="Disordered" evidence="16">
    <location>
        <begin position="105"/>
        <end position="363"/>
    </location>
</feature>
<dbReference type="AlphaFoldDB" id="A0A6A6GJ55"/>
<dbReference type="InterPro" id="IPR003892">
    <property type="entry name" value="CUE"/>
</dbReference>
<evidence type="ECO:0000256" key="13">
    <source>
        <dbReference type="ARBA" id="ARBA00023125"/>
    </source>
</evidence>
<feature type="compositionally biased region" description="Polar residues" evidence="16">
    <location>
        <begin position="34"/>
        <end position="46"/>
    </location>
</feature>
<dbReference type="OrthoDB" id="5396806at2759"/>
<sequence>MSEVDSRPAPSRGRSSFRGGRGGFGRGGPRGGHRQTNGTSNHQQEPSLEDQGELGDMKKQYSSQLSMLKDMFPDWTDVDLVFALQETDGDLATTIDRITEGHVSQFSEIKKPKDRARSKAKDVQAESASIAPRGGRGRGGFDGARGGRGRGDRARGVSRGGRGGVVKSADTHTDAATSTIPESNAWGAPAVDTTSSAEPSGDSSWGNVVTAEDTPKIASEAAKPSVLPEGPPKKTWASMFSQPKPAPAPAAPKVAPPPEAPVEVEQPADPTPEPTAVEPEQPAISEELSVELPAEPAAEPAPATPEIVEPPAPLTEDNLENLPDVSHPPATQTVASNAGSEVRQTPAQQQPIGRPSASVGGYASTALRATSGITPRSASFQRRVAEQQEAVVLPGHNNVDRAAVQFGSMGLNGDSEDVDEEREEPETRTQPPQQSPQGQPRASLPPAPLQASAPAQDAFGGQSMPTPKQAPGLPPANPQQAQAAQAGNPDVSSSLPQQSQQGYNQYARYGQQDVSAPSQKSYDPFSHQTPSAFDQFSSQGQGAQQQSQQSQPGQQQSQQGQQGQQSQHSQQSGYGGYSAAQPDYSQYYTSDQHRNAYQNYYNSAYGQQQPQSQHDPLGAQQRAGSSLGSGQGDSSYGGNQSAHQARYNDPQGSGHNTPNPLGGQQQQSGPPQQSQQQQQHSGYGSFYGHPSYTSPYPYAYQQQYGYSGYGGAPYGGNRGGYGMNAPSSYDHSASPANTGFNQQSSSQSRDSGLGSGTGEYGRGSAQPSSLGSGGFGGVSDYSRGGSSYQGHGYGSQQGTNSDELKSFGGDSKSGPSPAVNQPGRPGSAANNAGQGQGQSGLPPPQSHQQQGFGGYPGFNQSSQYGGGLGGLGGQQHAGNQGGYNQYGGGFSNQYSQYGRGGWGASYGH</sequence>
<feature type="compositionally biased region" description="Gly residues" evidence="16">
    <location>
        <begin position="864"/>
        <end position="890"/>
    </location>
</feature>
<dbReference type="InterPro" id="IPR051833">
    <property type="entry name" value="TC-DDR_regulator"/>
</dbReference>
<organism evidence="18 19">
    <name type="scientific">Elsinoe ampelina</name>
    <dbReference type="NCBI Taxonomy" id="302913"/>
    <lineage>
        <taxon>Eukaryota</taxon>
        <taxon>Fungi</taxon>
        <taxon>Dikarya</taxon>
        <taxon>Ascomycota</taxon>
        <taxon>Pezizomycotina</taxon>
        <taxon>Dothideomycetes</taxon>
        <taxon>Dothideomycetidae</taxon>
        <taxon>Myriangiales</taxon>
        <taxon>Elsinoaceae</taxon>
        <taxon>Elsinoe</taxon>
    </lineage>
</organism>
<dbReference type="EMBL" id="ML992503">
    <property type="protein sequence ID" value="KAF2225658.1"/>
    <property type="molecule type" value="Genomic_DNA"/>
</dbReference>
<keyword evidence="13" id="KW-0238">DNA-binding</keyword>
<evidence type="ECO:0000313" key="18">
    <source>
        <dbReference type="EMBL" id="KAF2225658.1"/>
    </source>
</evidence>
<dbReference type="PANTHER" id="PTHR16308:SF13">
    <property type="entry name" value="PROTEIN LINGERER"/>
    <property type="match status" value="1"/>
</dbReference>
<feature type="compositionally biased region" description="Polar residues" evidence="16">
    <location>
        <begin position="329"/>
        <end position="351"/>
    </location>
</feature>
<accession>A0A6A6GJ55</accession>
<evidence type="ECO:0000256" key="3">
    <source>
        <dbReference type="ARBA" id="ARBA00004574"/>
    </source>
</evidence>
<feature type="compositionally biased region" description="Basic and acidic residues" evidence="16">
    <location>
        <begin position="108"/>
        <end position="124"/>
    </location>
</feature>
<feature type="compositionally biased region" description="Low complexity" evidence="16">
    <location>
        <begin position="7"/>
        <end position="18"/>
    </location>
</feature>
<feature type="compositionally biased region" description="Polar residues" evidence="16">
    <location>
        <begin position="490"/>
        <end position="504"/>
    </location>
</feature>
<evidence type="ECO:0000256" key="9">
    <source>
        <dbReference type="ARBA" id="ARBA00022763"/>
    </source>
</evidence>
<evidence type="ECO:0000259" key="17">
    <source>
        <dbReference type="PROSITE" id="PS51140"/>
    </source>
</evidence>
<feature type="compositionally biased region" description="Low complexity" evidence="16">
    <location>
        <begin position="691"/>
        <end position="706"/>
    </location>
</feature>
<feature type="compositionally biased region" description="Gly residues" evidence="16">
    <location>
        <begin position="19"/>
        <end position="30"/>
    </location>
</feature>
<evidence type="ECO:0000256" key="12">
    <source>
        <dbReference type="ARBA" id="ARBA00022895"/>
    </source>
</evidence>
<dbReference type="InterPro" id="IPR041803">
    <property type="entry name" value="DEF1_CUE"/>
</dbReference>
<keyword evidence="10" id="KW-0833">Ubl conjugation pathway</keyword>
<feature type="region of interest" description="Disordered" evidence="16">
    <location>
        <begin position="403"/>
        <end position="890"/>
    </location>
</feature>
<dbReference type="GO" id="GO:0006281">
    <property type="term" value="P:DNA repair"/>
    <property type="evidence" value="ECO:0007669"/>
    <property type="project" value="UniProtKB-KW"/>
</dbReference>
<keyword evidence="19" id="KW-1185">Reference proteome</keyword>
<keyword evidence="12" id="KW-0779">Telomere</keyword>
<evidence type="ECO:0000256" key="10">
    <source>
        <dbReference type="ARBA" id="ARBA00022786"/>
    </source>
</evidence>
<keyword evidence="6" id="KW-0158">Chromosome</keyword>
<dbReference type="GO" id="GO:0000781">
    <property type="term" value="C:chromosome, telomeric region"/>
    <property type="evidence" value="ECO:0007669"/>
    <property type="project" value="UniProtKB-SubCell"/>
</dbReference>
<feature type="compositionally biased region" description="Polar residues" evidence="16">
    <location>
        <begin position="512"/>
        <end position="536"/>
    </location>
</feature>
<feature type="compositionally biased region" description="Low complexity" evidence="16">
    <location>
        <begin position="478"/>
        <end position="489"/>
    </location>
</feature>
<evidence type="ECO:0000256" key="7">
    <source>
        <dbReference type="ARBA" id="ARBA00022490"/>
    </source>
</evidence>
<feature type="compositionally biased region" description="Pro residues" evidence="16">
    <location>
        <begin position="244"/>
        <end position="260"/>
    </location>
</feature>
<feature type="compositionally biased region" description="Gly residues" evidence="16">
    <location>
        <begin position="137"/>
        <end position="146"/>
    </location>
</feature>
<evidence type="ECO:0000256" key="11">
    <source>
        <dbReference type="ARBA" id="ARBA00022843"/>
    </source>
</evidence>
<feature type="compositionally biased region" description="Polar residues" evidence="16">
    <location>
        <begin position="192"/>
        <end position="207"/>
    </location>
</feature>
<evidence type="ECO:0000256" key="5">
    <source>
        <dbReference type="ARBA" id="ARBA00020536"/>
    </source>
</evidence>
<dbReference type="Proteomes" id="UP000799538">
    <property type="component" value="Unassembled WGS sequence"/>
</dbReference>
<proteinExistence type="inferred from homology"/>
<comment type="similarity">
    <text evidence="4">Belongs to the DEF1 family.</text>
</comment>
<evidence type="ECO:0000256" key="14">
    <source>
        <dbReference type="ARBA" id="ARBA00023204"/>
    </source>
</evidence>
<evidence type="ECO:0000256" key="8">
    <source>
        <dbReference type="ARBA" id="ARBA00022553"/>
    </source>
</evidence>
<evidence type="ECO:0000256" key="6">
    <source>
        <dbReference type="ARBA" id="ARBA00022454"/>
    </source>
</evidence>
<dbReference type="PROSITE" id="PS51140">
    <property type="entry name" value="CUE"/>
    <property type="match status" value="1"/>
</dbReference>
<evidence type="ECO:0000256" key="16">
    <source>
        <dbReference type="SAM" id="MobiDB-lite"/>
    </source>
</evidence>
<evidence type="ECO:0000256" key="2">
    <source>
        <dbReference type="ARBA" id="ARBA00004496"/>
    </source>
</evidence>
<keyword evidence="14" id="KW-0234">DNA repair</keyword>
<feature type="domain" description="CUE" evidence="17">
    <location>
        <begin position="60"/>
        <end position="103"/>
    </location>
</feature>
<dbReference type="GO" id="GO:0003677">
    <property type="term" value="F:DNA binding"/>
    <property type="evidence" value="ECO:0007669"/>
    <property type="project" value="UniProtKB-KW"/>
</dbReference>
<evidence type="ECO:0000313" key="19">
    <source>
        <dbReference type="Proteomes" id="UP000799538"/>
    </source>
</evidence>
<dbReference type="CDD" id="cd14368">
    <property type="entry name" value="CUE_DEF1_like"/>
    <property type="match status" value="1"/>
</dbReference>
<keyword evidence="8" id="KW-0597">Phosphoprotein</keyword>
<feature type="compositionally biased region" description="Low complexity" evidence="16">
    <location>
        <begin position="662"/>
        <end position="679"/>
    </location>
</feature>
<feature type="region of interest" description="Disordered" evidence="16">
    <location>
        <begin position="1"/>
        <end position="59"/>
    </location>
</feature>
<feature type="compositionally biased region" description="Low complexity" evidence="16">
    <location>
        <begin position="428"/>
        <end position="442"/>
    </location>
</feature>
<feature type="compositionally biased region" description="Polar residues" evidence="16">
    <location>
        <begin position="650"/>
        <end position="659"/>
    </location>
</feature>
<gene>
    <name evidence="18" type="ORF">BDZ85DRAFT_294139</name>
</gene>
<dbReference type="PANTHER" id="PTHR16308">
    <property type="entry name" value="UBIQUITIN ASSOCIATED PROTEIN 2-LIKE/LINGERER"/>
    <property type="match status" value="1"/>
</dbReference>
<keyword evidence="9" id="KW-0227">DNA damage</keyword>
<feature type="compositionally biased region" description="Low complexity" evidence="16">
    <location>
        <begin position="537"/>
        <end position="581"/>
    </location>
</feature>
<dbReference type="Pfam" id="PF02845">
    <property type="entry name" value="CUE"/>
    <property type="match status" value="1"/>
</dbReference>
<evidence type="ECO:0000256" key="1">
    <source>
        <dbReference type="ARBA" id="ARBA00004123"/>
    </source>
</evidence>
<feature type="compositionally biased region" description="Polar residues" evidence="16">
    <location>
        <begin position="725"/>
        <end position="741"/>
    </location>
</feature>
<dbReference type="GO" id="GO:0043130">
    <property type="term" value="F:ubiquitin binding"/>
    <property type="evidence" value="ECO:0007669"/>
    <property type="project" value="InterPro"/>
</dbReference>
<feature type="compositionally biased region" description="Low complexity" evidence="16">
    <location>
        <begin position="624"/>
        <end position="641"/>
    </location>
</feature>
<comment type="subcellular location">
    <subcellularLocation>
        <location evidence="3">Chromosome</location>
        <location evidence="3">Telomere</location>
    </subcellularLocation>
    <subcellularLocation>
        <location evidence="2">Cytoplasm</location>
    </subcellularLocation>
    <subcellularLocation>
        <location evidence="1">Nucleus</location>
    </subcellularLocation>
</comment>